<reference evidence="9" key="1">
    <citation type="submission" date="2020-07" db="EMBL/GenBank/DDBJ databases">
        <title>Complete genome sequencing of Clostridia bacterium strain 12CBH8.</title>
        <authorList>
            <person name="Sakamoto M."/>
            <person name="Murakami T."/>
            <person name="Mori H."/>
        </authorList>
    </citation>
    <scope>NUCLEOTIDE SEQUENCE [LARGE SCALE GENOMIC DNA]</scope>
    <source>
        <strain evidence="9">12CBH8</strain>
    </source>
</reference>
<dbReference type="SMART" id="SM01005">
    <property type="entry name" value="Ala_racemase_C"/>
    <property type="match status" value="1"/>
</dbReference>
<dbReference type="GO" id="GO:0005829">
    <property type="term" value="C:cytosol"/>
    <property type="evidence" value="ECO:0007669"/>
    <property type="project" value="TreeGrafter"/>
</dbReference>
<evidence type="ECO:0000256" key="1">
    <source>
        <dbReference type="ARBA" id="ARBA00001933"/>
    </source>
</evidence>
<dbReference type="KEGG" id="sman:C12CBH8_17510"/>
<proteinExistence type="inferred from homology"/>
<dbReference type="CDD" id="cd00430">
    <property type="entry name" value="PLPDE_III_AR"/>
    <property type="match status" value="1"/>
</dbReference>
<dbReference type="GO" id="GO:0030632">
    <property type="term" value="P:D-alanine biosynthetic process"/>
    <property type="evidence" value="ECO:0007669"/>
    <property type="project" value="UniProtKB-UniRule"/>
</dbReference>
<dbReference type="GO" id="GO:0030170">
    <property type="term" value="F:pyridoxal phosphate binding"/>
    <property type="evidence" value="ECO:0007669"/>
    <property type="project" value="UniProtKB-UniRule"/>
</dbReference>
<evidence type="ECO:0000256" key="3">
    <source>
        <dbReference type="ARBA" id="ARBA00023235"/>
    </source>
</evidence>
<dbReference type="InterPro" id="IPR001608">
    <property type="entry name" value="Ala_racemase_N"/>
</dbReference>
<evidence type="ECO:0000256" key="5">
    <source>
        <dbReference type="PIRSR" id="PIRSR600821-50"/>
    </source>
</evidence>
<organism evidence="8 9">
    <name type="scientific">Solibaculum mannosilyticum</name>
    <dbReference type="NCBI Taxonomy" id="2780922"/>
    <lineage>
        <taxon>Bacteria</taxon>
        <taxon>Bacillati</taxon>
        <taxon>Bacillota</taxon>
        <taxon>Clostridia</taxon>
        <taxon>Eubacteriales</taxon>
        <taxon>Oscillospiraceae</taxon>
        <taxon>Solibaculum</taxon>
    </lineage>
</organism>
<dbReference type="InterPro" id="IPR009006">
    <property type="entry name" value="Ala_racemase/Decarboxylase_C"/>
</dbReference>
<dbReference type="InterPro" id="IPR029066">
    <property type="entry name" value="PLP-binding_barrel"/>
</dbReference>
<comment type="pathway">
    <text evidence="4">Amino-acid biosynthesis; D-alanine biosynthesis; D-alanine from L-alanine: step 1/1.</text>
</comment>
<comment type="catalytic activity">
    <reaction evidence="4">
        <text>L-alanine = D-alanine</text>
        <dbReference type="Rhea" id="RHEA:20249"/>
        <dbReference type="ChEBI" id="CHEBI:57416"/>
        <dbReference type="ChEBI" id="CHEBI:57972"/>
        <dbReference type="EC" id="5.1.1.1"/>
    </reaction>
</comment>
<comment type="similarity">
    <text evidence="4">Belongs to the alanine racemase family.</text>
</comment>
<evidence type="ECO:0000313" key="9">
    <source>
        <dbReference type="Proteomes" id="UP000593890"/>
    </source>
</evidence>
<keyword evidence="3 4" id="KW-0413">Isomerase</keyword>
<dbReference type="PANTHER" id="PTHR30511">
    <property type="entry name" value="ALANINE RACEMASE"/>
    <property type="match status" value="1"/>
</dbReference>
<dbReference type="Gene3D" id="3.20.20.10">
    <property type="entry name" value="Alanine racemase"/>
    <property type="match status" value="1"/>
</dbReference>
<dbReference type="InterPro" id="IPR000821">
    <property type="entry name" value="Ala_racemase"/>
</dbReference>
<comment type="function">
    <text evidence="4">Catalyzes the interconversion of L-alanine and D-alanine. May also act on other amino acids.</text>
</comment>
<protein>
    <recommendedName>
        <fullName evidence="4">Alanine racemase</fullName>
        <ecNumber evidence="4">5.1.1.1</ecNumber>
    </recommendedName>
</protein>
<dbReference type="PANTHER" id="PTHR30511:SF0">
    <property type="entry name" value="ALANINE RACEMASE, CATABOLIC-RELATED"/>
    <property type="match status" value="1"/>
</dbReference>
<keyword evidence="9" id="KW-1185">Reference proteome</keyword>
<dbReference type="SUPFAM" id="SSF50621">
    <property type="entry name" value="Alanine racemase C-terminal domain-like"/>
    <property type="match status" value="1"/>
</dbReference>
<dbReference type="EC" id="5.1.1.1" evidence="4"/>
<dbReference type="NCBIfam" id="TIGR00492">
    <property type="entry name" value="alr"/>
    <property type="match status" value="1"/>
</dbReference>
<dbReference type="FunFam" id="3.20.20.10:FF:000002">
    <property type="entry name" value="Alanine racemase"/>
    <property type="match status" value="1"/>
</dbReference>
<dbReference type="Pfam" id="PF01168">
    <property type="entry name" value="Ala_racemase_N"/>
    <property type="match status" value="1"/>
</dbReference>
<feature type="active site" description="Proton acceptor; specific for D-alanine" evidence="4">
    <location>
        <position position="39"/>
    </location>
</feature>
<comment type="cofactor">
    <cofactor evidence="1 4 5">
        <name>pyridoxal 5'-phosphate</name>
        <dbReference type="ChEBI" id="CHEBI:597326"/>
    </cofactor>
</comment>
<sequence length="402" mass="44578">MVNYLKRTWAEINLDALEHNYHQIRGALTPGSRMMCVVKADGYGHGAIPVAQELAHLGAEWFGVSNLEEALQLREGGIQQPILILGYTPPSKAETLSQNGISQTVFSLEYAKALSLKAEEADVTVKMHIKVDTGMSRIGFLYHDEEKDCQAIDEMVEVSGLPGLCAEGIFTHFAAADDREQEPFTERQYELFMEAVGKLEEKGIAFQLRHCCNSAAVMSHPEMHLDMVRPGIILYGNAPSDQMDIPLDLHPAMELKTVISQVKEVEPGNTVSYSRTFETKRTTRIATVPIGYADGYPRGLSSRADMLVAGQRARVIGRVCMDQLMLDVSGNQEARPGMTVTVFGRDHGAFLPMEEVSGLAGTINYETMCLIGKRVPRIYLRHGKKVEQLNYILPDSTMPLNF</sequence>
<feature type="modified residue" description="N6-(pyridoxal phosphate)lysine" evidence="4 5">
    <location>
        <position position="39"/>
    </location>
</feature>
<evidence type="ECO:0000256" key="2">
    <source>
        <dbReference type="ARBA" id="ARBA00022898"/>
    </source>
</evidence>
<feature type="binding site" evidence="4 6">
    <location>
        <position position="137"/>
    </location>
    <ligand>
        <name>substrate</name>
    </ligand>
</feature>
<evidence type="ECO:0000313" key="8">
    <source>
        <dbReference type="EMBL" id="BCI61112.1"/>
    </source>
</evidence>
<keyword evidence="2 4" id="KW-0663">Pyridoxal phosphate</keyword>
<dbReference type="Proteomes" id="UP000593890">
    <property type="component" value="Chromosome"/>
</dbReference>
<evidence type="ECO:0000256" key="6">
    <source>
        <dbReference type="PIRSR" id="PIRSR600821-52"/>
    </source>
</evidence>
<name>A0A7I8D5V0_9FIRM</name>
<dbReference type="GO" id="GO:0009252">
    <property type="term" value="P:peptidoglycan biosynthetic process"/>
    <property type="evidence" value="ECO:0007669"/>
    <property type="project" value="TreeGrafter"/>
</dbReference>
<evidence type="ECO:0000256" key="4">
    <source>
        <dbReference type="HAMAP-Rule" id="MF_01201"/>
    </source>
</evidence>
<dbReference type="SUPFAM" id="SSF51419">
    <property type="entry name" value="PLP-binding barrel"/>
    <property type="match status" value="1"/>
</dbReference>
<gene>
    <name evidence="8" type="ORF">C12CBH8_17510</name>
</gene>
<accession>A0A7I8D5V0</accession>
<feature type="binding site" evidence="4 6">
    <location>
        <position position="321"/>
    </location>
    <ligand>
        <name>substrate</name>
    </ligand>
</feature>
<evidence type="ECO:0000259" key="7">
    <source>
        <dbReference type="SMART" id="SM01005"/>
    </source>
</evidence>
<dbReference type="UniPathway" id="UPA00042">
    <property type="reaction ID" value="UER00497"/>
</dbReference>
<dbReference type="EMBL" id="AP023321">
    <property type="protein sequence ID" value="BCI61112.1"/>
    <property type="molecule type" value="Genomic_DNA"/>
</dbReference>
<feature type="domain" description="Alanine racemase C-terminal" evidence="7">
    <location>
        <begin position="252"/>
        <end position="380"/>
    </location>
</feature>
<dbReference type="PROSITE" id="PS00395">
    <property type="entry name" value="ALANINE_RACEMASE"/>
    <property type="match status" value="1"/>
</dbReference>
<dbReference type="AlphaFoldDB" id="A0A7I8D5V0"/>
<dbReference type="HAMAP" id="MF_01201">
    <property type="entry name" value="Ala_racemase"/>
    <property type="match status" value="1"/>
</dbReference>
<dbReference type="RefSeq" id="WP_215533060.1">
    <property type="nucleotide sequence ID" value="NZ_AP023321.1"/>
</dbReference>
<feature type="active site" description="Proton acceptor; specific for L-alanine" evidence="4">
    <location>
        <position position="273"/>
    </location>
</feature>
<dbReference type="InterPro" id="IPR020622">
    <property type="entry name" value="Ala_racemase_pyridoxalP-BS"/>
</dbReference>
<dbReference type="Pfam" id="PF00842">
    <property type="entry name" value="Ala_racemase_C"/>
    <property type="match status" value="1"/>
</dbReference>
<dbReference type="Gene3D" id="2.40.37.10">
    <property type="entry name" value="Lyase, Ornithine Decarboxylase, Chain A, domain 1"/>
    <property type="match status" value="1"/>
</dbReference>
<dbReference type="PRINTS" id="PR00992">
    <property type="entry name" value="ALARACEMASE"/>
</dbReference>
<dbReference type="InterPro" id="IPR011079">
    <property type="entry name" value="Ala_racemase_C"/>
</dbReference>
<dbReference type="GO" id="GO:0008784">
    <property type="term" value="F:alanine racemase activity"/>
    <property type="evidence" value="ECO:0007669"/>
    <property type="project" value="UniProtKB-UniRule"/>
</dbReference>